<feature type="region of interest" description="Disordered" evidence="2">
    <location>
        <begin position="1"/>
        <end position="210"/>
    </location>
</feature>
<reference evidence="3" key="1">
    <citation type="submission" date="2022-11" db="EMBL/GenBank/DDBJ databases">
        <authorList>
            <person name="Petersen C."/>
        </authorList>
    </citation>
    <scope>NUCLEOTIDE SEQUENCE</scope>
    <source>
        <strain evidence="3">IBT 19713</strain>
    </source>
</reference>
<dbReference type="RefSeq" id="XP_058328590.1">
    <property type="nucleotide sequence ID" value="XM_058475700.1"/>
</dbReference>
<protein>
    <submittedName>
        <fullName evidence="3">Uncharacterized protein</fullName>
    </submittedName>
</protein>
<proteinExistence type="predicted"/>
<dbReference type="EMBL" id="JAPQKS010000005">
    <property type="protein sequence ID" value="KAJ5225179.1"/>
    <property type="molecule type" value="Genomic_DNA"/>
</dbReference>
<keyword evidence="1" id="KW-0175">Coiled coil</keyword>
<dbReference type="OrthoDB" id="4160836at2759"/>
<evidence type="ECO:0000256" key="1">
    <source>
        <dbReference type="SAM" id="Coils"/>
    </source>
</evidence>
<dbReference type="AlphaFoldDB" id="A0A9W9NSA7"/>
<gene>
    <name evidence="3" type="ORF">N7468_006404</name>
</gene>
<accession>A0A9W9NSA7</accession>
<organism evidence="3 4">
    <name type="scientific">Penicillium chermesinum</name>
    <dbReference type="NCBI Taxonomy" id="63820"/>
    <lineage>
        <taxon>Eukaryota</taxon>
        <taxon>Fungi</taxon>
        <taxon>Dikarya</taxon>
        <taxon>Ascomycota</taxon>
        <taxon>Pezizomycotina</taxon>
        <taxon>Eurotiomycetes</taxon>
        <taxon>Eurotiomycetidae</taxon>
        <taxon>Eurotiales</taxon>
        <taxon>Aspergillaceae</taxon>
        <taxon>Penicillium</taxon>
    </lineage>
</organism>
<evidence type="ECO:0000313" key="3">
    <source>
        <dbReference type="EMBL" id="KAJ5225179.1"/>
    </source>
</evidence>
<evidence type="ECO:0000313" key="4">
    <source>
        <dbReference type="Proteomes" id="UP001150941"/>
    </source>
</evidence>
<feature type="compositionally biased region" description="Acidic residues" evidence="2">
    <location>
        <begin position="165"/>
        <end position="176"/>
    </location>
</feature>
<reference evidence="3" key="2">
    <citation type="journal article" date="2023" name="IMA Fungus">
        <title>Comparative genomic study of the Penicillium genus elucidates a diverse pangenome and 15 lateral gene transfer events.</title>
        <authorList>
            <person name="Petersen C."/>
            <person name="Sorensen T."/>
            <person name="Nielsen M.R."/>
            <person name="Sondergaard T.E."/>
            <person name="Sorensen J.L."/>
            <person name="Fitzpatrick D.A."/>
            <person name="Frisvad J.C."/>
            <person name="Nielsen K.L."/>
        </authorList>
    </citation>
    <scope>NUCLEOTIDE SEQUENCE</scope>
    <source>
        <strain evidence="3">IBT 19713</strain>
    </source>
</reference>
<feature type="compositionally biased region" description="Polar residues" evidence="2">
    <location>
        <begin position="27"/>
        <end position="40"/>
    </location>
</feature>
<comment type="caution">
    <text evidence="3">The sequence shown here is derived from an EMBL/GenBank/DDBJ whole genome shotgun (WGS) entry which is preliminary data.</text>
</comment>
<dbReference type="Proteomes" id="UP001150941">
    <property type="component" value="Unassembled WGS sequence"/>
</dbReference>
<feature type="coiled-coil region" evidence="1">
    <location>
        <begin position="252"/>
        <end position="279"/>
    </location>
</feature>
<name>A0A9W9NSA7_9EURO</name>
<sequence length="614" mass="66814">MNSPPKRPRRSEGAVTLQSAKPPGSRSARQPSFQSPTRSSLAKAYPDVLERALSRSPGHRPTERGASSASSSPLKNPSQLSEERPHLSPSRKPSGIQSFTKPPRRLSNKIKPGDFFFGSPARRQTLPAEEPLSNTPEGQLAQELGSATRNASVGMSLGAGLDGSMDVDFEDEDPLEPDLPPTPTQLGLEKAPGRPRGILSSSPSARHEKRMKRRATEALQGSPLKALKFGSTDVPEDADDVLSESEELSAAILEKQQSRKSLRAELQQLRNEVAELTKWTGRVESNEDLATDSKELDDFLELLSEETSHLNRPAPKQNRASMSSIICRLLPFSTNIPLPYREASPLPTNPYALEETSRSAPYLTVFAPLALHTTINRATTSKAAIIETHTLTFTAPRPFPPTLYNVSVVYETNPETQCVTSVSVPTGSSSKKRRVPTGLRQWIDSRLENPLLKLDVATLCWGINRYWEACVARAHLWVQIDENFGSQPGKKPSIGSQAGVISLADVRRLIPHLERSTMIIKPNPPSTAPSILLSNILTMDDWTGEPRLDPDLGVSSSGANGGSGSKVNQEAKKLFHTMLHANDLTSTSKIAGEVNLVAISRTTKATLDALQTRA</sequence>
<keyword evidence="4" id="KW-1185">Reference proteome</keyword>
<evidence type="ECO:0000256" key="2">
    <source>
        <dbReference type="SAM" id="MobiDB-lite"/>
    </source>
</evidence>
<dbReference type="GeneID" id="83203003"/>